<evidence type="ECO:0000313" key="1">
    <source>
        <dbReference type="EMBL" id="EET45578.1"/>
    </source>
</evidence>
<evidence type="ECO:0000313" key="2">
    <source>
        <dbReference type="Proteomes" id="UP000005365"/>
    </source>
</evidence>
<keyword evidence="2" id="KW-1185">Reference proteome</keyword>
<dbReference type="Proteomes" id="UP000005365">
    <property type="component" value="Unassembled WGS sequence"/>
</dbReference>
<protein>
    <submittedName>
        <fullName evidence="1">Uncharacterized protein</fullName>
    </submittedName>
</protein>
<dbReference type="EMBL" id="ACKO02000003">
    <property type="protein sequence ID" value="EET45578.1"/>
    <property type="molecule type" value="Genomic_DNA"/>
</dbReference>
<reference evidence="1" key="1">
    <citation type="submission" date="2009-07" db="EMBL/GenBank/DDBJ databases">
        <authorList>
            <person name="Weinstock G."/>
            <person name="Sodergren E."/>
            <person name="Clifton S."/>
            <person name="Fulton L."/>
            <person name="Fulton B."/>
            <person name="Courtney L."/>
            <person name="Fronick C."/>
            <person name="Harrison M."/>
            <person name="Strong C."/>
            <person name="Farmer C."/>
            <person name="Delahaunty K."/>
            <person name="Markovic C."/>
            <person name="Hall O."/>
            <person name="Minx P."/>
            <person name="Tomlinson C."/>
            <person name="Mitreva M."/>
            <person name="Nelson J."/>
            <person name="Hou S."/>
            <person name="Wollam A."/>
            <person name="Pepin K.H."/>
            <person name="Johnson M."/>
            <person name="Bhonagiri V."/>
            <person name="Nash W.E."/>
            <person name="Warren W."/>
            <person name="Chinwalla A."/>
            <person name="Mardis E.R."/>
            <person name="Wilson R.K."/>
        </authorList>
    </citation>
    <scope>NUCLEOTIDE SEQUENCE [LARGE SCALE GENOMIC DNA]</scope>
    <source>
        <strain evidence="1">ATCC 29256</strain>
    </source>
</reference>
<proteinExistence type="predicted"/>
<dbReference type="AlphaFoldDB" id="C6M2Q7"/>
<accession>C6M2Q7</accession>
<sequence length="42" mass="4752">MAAKGRLKMTANEFKSVQRCAAKPISNELKYLRLTAPHPNHE</sequence>
<name>C6M2Q7_NEISI</name>
<gene>
    <name evidence="1" type="ORF">NEISICOT_00796</name>
</gene>
<comment type="caution">
    <text evidence="1">The sequence shown here is derived from an EMBL/GenBank/DDBJ whole genome shotgun (WGS) entry which is preliminary data.</text>
</comment>
<organism evidence="1 2">
    <name type="scientific">Neisseria sicca ATCC 29256</name>
    <dbReference type="NCBI Taxonomy" id="547045"/>
    <lineage>
        <taxon>Bacteria</taxon>
        <taxon>Pseudomonadati</taxon>
        <taxon>Pseudomonadota</taxon>
        <taxon>Betaproteobacteria</taxon>
        <taxon>Neisseriales</taxon>
        <taxon>Neisseriaceae</taxon>
        <taxon>Neisseria</taxon>
    </lineage>
</organism>